<organism evidence="8 9">
    <name type="scientific">Inhella proteolytica</name>
    <dbReference type="NCBI Taxonomy" id="2795029"/>
    <lineage>
        <taxon>Bacteria</taxon>
        <taxon>Pseudomonadati</taxon>
        <taxon>Pseudomonadota</taxon>
        <taxon>Betaproteobacteria</taxon>
        <taxon>Burkholderiales</taxon>
        <taxon>Sphaerotilaceae</taxon>
        <taxon>Inhella</taxon>
    </lineage>
</organism>
<evidence type="ECO:0000313" key="9">
    <source>
        <dbReference type="Proteomes" id="UP000613266"/>
    </source>
</evidence>
<dbReference type="InterPro" id="IPR000780">
    <property type="entry name" value="CheR_MeTrfase"/>
</dbReference>
<dbReference type="PROSITE" id="PS50123">
    <property type="entry name" value="CHER"/>
    <property type="match status" value="1"/>
</dbReference>
<evidence type="ECO:0000256" key="5">
    <source>
        <dbReference type="PIRNR" id="PIRNR000410"/>
    </source>
</evidence>
<dbReference type="InterPro" id="IPR036804">
    <property type="entry name" value="CheR_N_sf"/>
</dbReference>
<dbReference type="AlphaFoldDB" id="A0A931NHM1"/>
<dbReference type="SUPFAM" id="SSF47757">
    <property type="entry name" value="Chemotaxis receptor methyltransferase CheR, N-terminal domain"/>
    <property type="match status" value="1"/>
</dbReference>
<protein>
    <recommendedName>
        <fullName evidence="5">Chemotaxis protein methyltransferase</fullName>
        <ecNumber evidence="5">2.1.1.80</ecNumber>
    </recommendedName>
</protein>
<dbReference type="InterPro" id="IPR029063">
    <property type="entry name" value="SAM-dependent_MTases_sf"/>
</dbReference>
<evidence type="ECO:0000259" key="7">
    <source>
        <dbReference type="PROSITE" id="PS50123"/>
    </source>
</evidence>
<feature type="binding site" evidence="6">
    <location>
        <begin position="215"/>
        <end position="216"/>
    </location>
    <ligand>
        <name>S-adenosyl-L-methionine</name>
        <dbReference type="ChEBI" id="CHEBI:59789"/>
    </ligand>
</feature>
<feature type="domain" description="CheR-type methyltransferase" evidence="7">
    <location>
        <begin position="1"/>
        <end position="269"/>
    </location>
</feature>
<dbReference type="EMBL" id="JAEDAK010000005">
    <property type="protein sequence ID" value="MBH9577204.1"/>
    <property type="molecule type" value="Genomic_DNA"/>
</dbReference>
<evidence type="ECO:0000256" key="4">
    <source>
        <dbReference type="ARBA" id="ARBA00022691"/>
    </source>
</evidence>
<dbReference type="InterPro" id="IPR026024">
    <property type="entry name" value="Chemotaxis_MeTrfase_CheR"/>
</dbReference>
<keyword evidence="4 5" id="KW-0949">S-adenosyl-L-methionine</keyword>
<dbReference type="CDD" id="cd02440">
    <property type="entry name" value="AdoMet_MTases"/>
    <property type="match status" value="1"/>
</dbReference>
<name>A0A931NHM1_9BURK</name>
<dbReference type="Proteomes" id="UP000613266">
    <property type="component" value="Unassembled WGS sequence"/>
</dbReference>
<comment type="function">
    <text evidence="5">Methylation of the membrane-bound methyl-accepting chemotaxis proteins (MCP) to form gamma-glutamyl methyl ester residues in MCP.</text>
</comment>
<dbReference type="PANTHER" id="PTHR24422">
    <property type="entry name" value="CHEMOTAXIS PROTEIN METHYLTRANSFERASE"/>
    <property type="match status" value="1"/>
</dbReference>
<dbReference type="RefSeq" id="WP_198110971.1">
    <property type="nucleotide sequence ID" value="NZ_JAEDAK010000005.1"/>
</dbReference>
<comment type="caution">
    <text evidence="8">The sequence shown here is derived from an EMBL/GenBank/DDBJ whole genome shotgun (WGS) entry which is preliminary data.</text>
</comment>
<keyword evidence="9" id="KW-1185">Reference proteome</keyword>
<dbReference type="EC" id="2.1.1.80" evidence="5"/>
<dbReference type="SMART" id="SM00138">
    <property type="entry name" value="MeTrc"/>
    <property type="match status" value="1"/>
</dbReference>
<dbReference type="Gene3D" id="3.40.50.150">
    <property type="entry name" value="Vaccinia Virus protein VP39"/>
    <property type="match status" value="1"/>
</dbReference>
<comment type="catalytic activity">
    <reaction evidence="1 5">
        <text>L-glutamyl-[protein] + S-adenosyl-L-methionine = [protein]-L-glutamate 5-O-methyl ester + S-adenosyl-L-homocysteine</text>
        <dbReference type="Rhea" id="RHEA:24452"/>
        <dbReference type="Rhea" id="RHEA-COMP:10208"/>
        <dbReference type="Rhea" id="RHEA-COMP:10311"/>
        <dbReference type="ChEBI" id="CHEBI:29973"/>
        <dbReference type="ChEBI" id="CHEBI:57856"/>
        <dbReference type="ChEBI" id="CHEBI:59789"/>
        <dbReference type="ChEBI" id="CHEBI:82795"/>
        <dbReference type="EC" id="2.1.1.80"/>
    </reaction>
</comment>
<dbReference type="PRINTS" id="PR00996">
    <property type="entry name" value="CHERMTFRASE"/>
</dbReference>
<sequence>MAQQLRPETFAAITELFQRTSGIRLVESKQALVFGRLQKLALDHGAADVETFAQRVIKGQVSERVLVDVIDRLTTNETYFFREPQHFDELRARTKARAKTAEWTVWSAASSSGEEAYSIAMLLAECLGLTAAWRVIGTDLSTAMVAAAQKALYSLERARNVPEPYLKDYCLKGHGPYEGQLLIARPVRAHVQFLCANLMQPLPPELPEFDVIFLRNVLIYFDAEAKAAIVRRVIEKLKPDGVLYVGHAESLTNLNLPLRTVAPATYQHA</sequence>
<dbReference type="GO" id="GO:0032259">
    <property type="term" value="P:methylation"/>
    <property type="evidence" value="ECO:0007669"/>
    <property type="project" value="UniProtKB-KW"/>
</dbReference>
<dbReference type="PIRSF" id="PIRSF000410">
    <property type="entry name" value="CheR"/>
    <property type="match status" value="1"/>
</dbReference>
<dbReference type="InterPro" id="IPR022642">
    <property type="entry name" value="CheR_C"/>
</dbReference>
<dbReference type="Gene3D" id="1.10.155.10">
    <property type="entry name" value="Chemotaxis receptor methyltransferase CheR, N-terminal domain"/>
    <property type="match status" value="1"/>
</dbReference>
<reference evidence="8" key="1">
    <citation type="submission" date="2020-12" db="EMBL/GenBank/DDBJ databases">
        <title>The genome sequence of Inhella sp. 1Y17.</title>
        <authorList>
            <person name="Liu Y."/>
        </authorList>
    </citation>
    <scope>NUCLEOTIDE SEQUENCE</scope>
    <source>
        <strain evidence="8">1Y17</strain>
    </source>
</reference>
<keyword evidence="2 5" id="KW-0489">Methyltransferase</keyword>
<accession>A0A931NHM1</accession>
<feature type="binding site" evidence="6">
    <location>
        <begin position="197"/>
        <end position="198"/>
    </location>
    <ligand>
        <name>S-adenosyl-L-methionine</name>
        <dbReference type="ChEBI" id="CHEBI:59789"/>
    </ligand>
</feature>
<evidence type="ECO:0000256" key="2">
    <source>
        <dbReference type="ARBA" id="ARBA00022603"/>
    </source>
</evidence>
<gene>
    <name evidence="8" type="ORF">I7X39_09825</name>
</gene>
<feature type="binding site" evidence="6">
    <location>
        <position position="82"/>
    </location>
    <ligand>
        <name>S-adenosyl-L-methionine</name>
        <dbReference type="ChEBI" id="CHEBI:59789"/>
    </ligand>
</feature>
<dbReference type="InterPro" id="IPR050903">
    <property type="entry name" value="Bact_Chemotaxis_MeTrfase"/>
</dbReference>
<dbReference type="GO" id="GO:0008983">
    <property type="term" value="F:protein-glutamate O-methyltransferase activity"/>
    <property type="evidence" value="ECO:0007669"/>
    <property type="project" value="UniProtKB-EC"/>
</dbReference>
<evidence type="ECO:0000256" key="1">
    <source>
        <dbReference type="ARBA" id="ARBA00001541"/>
    </source>
</evidence>
<proteinExistence type="predicted"/>
<evidence type="ECO:0000256" key="6">
    <source>
        <dbReference type="PIRSR" id="PIRSR000410-1"/>
    </source>
</evidence>
<feature type="binding site" evidence="6">
    <location>
        <position position="139"/>
    </location>
    <ligand>
        <name>S-adenosyl-L-methionine</name>
        <dbReference type="ChEBI" id="CHEBI:59789"/>
    </ligand>
</feature>
<keyword evidence="3 5" id="KW-0808">Transferase</keyword>
<feature type="binding site" evidence="6">
    <location>
        <position position="76"/>
    </location>
    <ligand>
        <name>S-adenosyl-L-methionine</name>
        <dbReference type="ChEBI" id="CHEBI:59789"/>
    </ligand>
</feature>
<dbReference type="SUPFAM" id="SSF53335">
    <property type="entry name" value="S-adenosyl-L-methionine-dependent methyltransferases"/>
    <property type="match status" value="1"/>
</dbReference>
<feature type="binding site" evidence="6">
    <location>
        <position position="78"/>
    </location>
    <ligand>
        <name>S-adenosyl-L-methionine</name>
        <dbReference type="ChEBI" id="CHEBI:59789"/>
    </ligand>
</feature>
<dbReference type="Pfam" id="PF01739">
    <property type="entry name" value="CheR"/>
    <property type="match status" value="1"/>
</dbReference>
<evidence type="ECO:0000313" key="8">
    <source>
        <dbReference type="EMBL" id="MBH9577204.1"/>
    </source>
</evidence>
<feature type="binding site" evidence="6">
    <location>
        <position position="115"/>
    </location>
    <ligand>
        <name>S-adenosyl-L-methionine</name>
        <dbReference type="ChEBI" id="CHEBI:59789"/>
    </ligand>
</feature>
<dbReference type="PANTHER" id="PTHR24422:SF26">
    <property type="entry name" value="CHEMOTAXIS PROTEIN METHYLTRANSFERASE"/>
    <property type="match status" value="1"/>
</dbReference>
<evidence type="ECO:0000256" key="3">
    <source>
        <dbReference type="ARBA" id="ARBA00022679"/>
    </source>
</evidence>